<dbReference type="EMBL" id="LAZR01028582">
    <property type="protein sequence ID" value="KKL62154.1"/>
    <property type="molecule type" value="Genomic_DNA"/>
</dbReference>
<feature type="non-terminal residue" evidence="2">
    <location>
        <position position="1"/>
    </location>
</feature>
<name>A0A0F9DKJ4_9ZZZZ</name>
<protein>
    <submittedName>
        <fullName evidence="2">Uncharacterized protein</fullName>
    </submittedName>
</protein>
<evidence type="ECO:0000256" key="1">
    <source>
        <dbReference type="SAM" id="MobiDB-lite"/>
    </source>
</evidence>
<organism evidence="2">
    <name type="scientific">marine sediment metagenome</name>
    <dbReference type="NCBI Taxonomy" id="412755"/>
    <lineage>
        <taxon>unclassified sequences</taxon>
        <taxon>metagenomes</taxon>
        <taxon>ecological metagenomes</taxon>
    </lineage>
</organism>
<gene>
    <name evidence="2" type="ORF">LCGC14_2188100</name>
</gene>
<sequence>ANSESVLERIKRKQPTKKSKKQGRKKKTPRERMKALGIYTDEQLTAMGVK</sequence>
<comment type="caution">
    <text evidence="2">The sequence shown here is derived from an EMBL/GenBank/DDBJ whole genome shotgun (WGS) entry which is preliminary data.</text>
</comment>
<feature type="compositionally biased region" description="Basic residues" evidence="1">
    <location>
        <begin position="10"/>
        <end position="29"/>
    </location>
</feature>
<proteinExistence type="predicted"/>
<evidence type="ECO:0000313" key="2">
    <source>
        <dbReference type="EMBL" id="KKL62154.1"/>
    </source>
</evidence>
<feature type="region of interest" description="Disordered" evidence="1">
    <location>
        <begin position="1"/>
        <end position="31"/>
    </location>
</feature>
<accession>A0A0F9DKJ4</accession>
<dbReference type="AlphaFoldDB" id="A0A0F9DKJ4"/>
<reference evidence="2" key="1">
    <citation type="journal article" date="2015" name="Nature">
        <title>Complex archaea that bridge the gap between prokaryotes and eukaryotes.</title>
        <authorList>
            <person name="Spang A."/>
            <person name="Saw J.H."/>
            <person name="Jorgensen S.L."/>
            <person name="Zaremba-Niedzwiedzka K."/>
            <person name="Martijn J."/>
            <person name="Lind A.E."/>
            <person name="van Eijk R."/>
            <person name="Schleper C."/>
            <person name="Guy L."/>
            <person name="Ettema T.J."/>
        </authorList>
    </citation>
    <scope>NUCLEOTIDE SEQUENCE</scope>
</reference>